<dbReference type="AlphaFoldDB" id="A0A9P5SUZ5"/>
<keyword evidence="3" id="KW-1185">Reference proteome</keyword>
<protein>
    <submittedName>
        <fullName evidence="2">Uncharacterized protein</fullName>
    </submittedName>
</protein>
<name>A0A9P5SUZ5_9FUNG</name>
<evidence type="ECO:0000313" key="2">
    <source>
        <dbReference type="EMBL" id="KAF9336182.1"/>
    </source>
</evidence>
<evidence type="ECO:0000256" key="1">
    <source>
        <dbReference type="SAM" id="MobiDB-lite"/>
    </source>
</evidence>
<accession>A0A9P5SUZ5</accession>
<gene>
    <name evidence="2" type="ORF">BG006_009451</name>
</gene>
<dbReference type="EMBL" id="JAAAUY010000069">
    <property type="protein sequence ID" value="KAF9336182.1"/>
    <property type="molecule type" value="Genomic_DNA"/>
</dbReference>
<dbReference type="Proteomes" id="UP000696485">
    <property type="component" value="Unassembled WGS sequence"/>
</dbReference>
<comment type="caution">
    <text evidence="2">The sequence shown here is derived from an EMBL/GenBank/DDBJ whole genome shotgun (WGS) entry which is preliminary data.</text>
</comment>
<reference evidence="2" key="1">
    <citation type="journal article" date="2020" name="Fungal Divers.">
        <title>Resolving the Mortierellaceae phylogeny through synthesis of multi-gene phylogenetics and phylogenomics.</title>
        <authorList>
            <person name="Vandepol N."/>
            <person name="Liber J."/>
            <person name="Desiro A."/>
            <person name="Na H."/>
            <person name="Kennedy M."/>
            <person name="Barry K."/>
            <person name="Grigoriev I.V."/>
            <person name="Miller A.N."/>
            <person name="O'Donnell K."/>
            <person name="Stajich J.E."/>
            <person name="Bonito G."/>
        </authorList>
    </citation>
    <scope>NUCLEOTIDE SEQUENCE</scope>
    <source>
        <strain evidence="2">NVP1</strain>
    </source>
</reference>
<sequence length="333" mass="37642">MPTGSFQLVKWSRKYAKRLPNDTTVDIVLMDSRTNRKVHSLKRFVPYAKGSALVYVPDKIQQDVTLGLTLELYHGKGQQPIASNVIATATGTPHQEEDGARSSALTSLMRRSEIHIAQDAKGPFSETTIQHDRRSDDENDEPGNNKLRGGDSPVVLPRDMREEYPNTLPPLELDHSFGVHQKVYTMAPYTLAWKVPARVQELLEYTENQRLLNSFSRLNSQNPVPTTFLARLKVELVKDQTLEPVSTLARNVPAETKFQYLQIQDRVLQDFYRLRVQMVVVQVKGLYDVSQEPSSSSSTRGGSSDGWDLPADAQVIDRYESITRRFWVTVGAL</sequence>
<feature type="region of interest" description="Disordered" evidence="1">
    <location>
        <begin position="116"/>
        <end position="157"/>
    </location>
</feature>
<proteinExistence type="predicted"/>
<evidence type="ECO:0000313" key="3">
    <source>
        <dbReference type="Proteomes" id="UP000696485"/>
    </source>
</evidence>
<organism evidence="2 3">
    <name type="scientific">Podila minutissima</name>
    <dbReference type="NCBI Taxonomy" id="64525"/>
    <lineage>
        <taxon>Eukaryota</taxon>
        <taxon>Fungi</taxon>
        <taxon>Fungi incertae sedis</taxon>
        <taxon>Mucoromycota</taxon>
        <taxon>Mortierellomycotina</taxon>
        <taxon>Mortierellomycetes</taxon>
        <taxon>Mortierellales</taxon>
        <taxon>Mortierellaceae</taxon>
        <taxon>Podila</taxon>
    </lineage>
</organism>